<organism evidence="2 3">
    <name type="scientific">Pandoraea anhela</name>
    <dbReference type="NCBI Taxonomy" id="2508295"/>
    <lineage>
        <taxon>Bacteria</taxon>
        <taxon>Pseudomonadati</taxon>
        <taxon>Pseudomonadota</taxon>
        <taxon>Betaproteobacteria</taxon>
        <taxon>Burkholderiales</taxon>
        <taxon>Burkholderiaceae</taxon>
        <taxon>Pandoraea</taxon>
    </lineage>
</organism>
<keyword evidence="1" id="KW-0472">Membrane</keyword>
<proteinExistence type="predicted"/>
<evidence type="ECO:0000256" key="1">
    <source>
        <dbReference type="SAM" id="Phobius"/>
    </source>
</evidence>
<protein>
    <submittedName>
        <fullName evidence="2">Uncharacterized protein</fullName>
    </submittedName>
</protein>
<keyword evidence="3" id="KW-1185">Reference proteome</keyword>
<dbReference type="AlphaFoldDB" id="A0A5E4S4Y4"/>
<gene>
    <name evidence="2" type="ORF">PAN31108_00617</name>
</gene>
<evidence type="ECO:0000313" key="2">
    <source>
        <dbReference type="EMBL" id="VVD70816.1"/>
    </source>
</evidence>
<feature type="transmembrane region" description="Helical" evidence="1">
    <location>
        <begin position="6"/>
        <end position="24"/>
    </location>
</feature>
<reference evidence="2 3" key="1">
    <citation type="submission" date="2019-08" db="EMBL/GenBank/DDBJ databases">
        <authorList>
            <person name="Peeters C."/>
        </authorList>
    </citation>
    <scope>NUCLEOTIDE SEQUENCE [LARGE SCALE GENOMIC DNA]</scope>
    <source>
        <strain evidence="2 3">LMG 31108</strain>
    </source>
</reference>
<evidence type="ECO:0000313" key="3">
    <source>
        <dbReference type="Proteomes" id="UP000406256"/>
    </source>
</evidence>
<keyword evidence="1" id="KW-0812">Transmembrane</keyword>
<sequence>MGQQCILPICIIVGATAMACVFFWRLPDMLRALMGD</sequence>
<dbReference type="Proteomes" id="UP000406256">
    <property type="component" value="Unassembled WGS sequence"/>
</dbReference>
<name>A0A5E4S4Y4_9BURK</name>
<dbReference type="EMBL" id="CABPSB010000001">
    <property type="protein sequence ID" value="VVD70816.1"/>
    <property type="molecule type" value="Genomic_DNA"/>
</dbReference>
<accession>A0A5E4S4Y4</accession>
<keyword evidence="1" id="KW-1133">Transmembrane helix</keyword>